<reference evidence="1" key="1">
    <citation type="submission" date="2014-09" db="EMBL/GenBank/DDBJ databases">
        <authorList>
            <person name="Magalhaes I.L.F."/>
            <person name="Oliveira U."/>
            <person name="Santos F.R."/>
            <person name="Vidigal T.H.D.A."/>
            <person name="Brescovit A.D."/>
            <person name="Santos A.J."/>
        </authorList>
    </citation>
    <scope>NUCLEOTIDE SEQUENCE</scope>
    <source>
        <tissue evidence="1">Shoot tissue taken approximately 20 cm above the soil surface</tissue>
    </source>
</reference>
<dbReference type="EMBL" id="GBRH01209846">
    <property type="protein sequence ID" value="JAD88049.1"/>
    <property type="molecule type" value="Transcribed_RNA"/>
</dbReference>
<evidence type="ECO:0000313" key="1">
    <source>
        <dbReference type="EMBL" id="JAD88049.1"/>
    </source>
</evidence>
<organism evidence="1">
    <name type="scientific">Arundo donax</name>
    <name type="common">Giant reed</name>
    <name type="synonym">Donax arundinaceus</name>
    <dbReference type="NCBI Taxonomy" id="35708"/>
    <lineage>
        <taxon>Eukaryota</taxon>
        <taxon>Viridiplantae</taxon>
        <taxon>Streptophyta</taxon>
        <taxon>Embryophyta</taxon>
        <taxon>Tracheophyta</taxon>
        <taxon>Spermatophyta</taxon>
        <taxon>Magnoliopsida</taxon>
        <taxon>Liliopsida</taxon>
        <taxon>Poales</taxon>
        <taxon>Poaceae</taxon>
        <taxon>PACMAD clade</taxon>
        <taxon>Arundinoideae</taxon>
        <taxon>Arundineae</taxon>
        <taxon>Arundo</taxon>
    </lineage>
</organism>
<name>A0A0A9DHK1_ARUDO</name>
<protein>
    <submittedName>
        <fullName evidence="1">Uncharacterized protein</fullName>
    </submittedName>
</protein>
<reference evidence="1" key="2">
    <citation type="journal article" date="2015" name="Data Brief">
        <title>Shoot transcriptome of the giant reed, Arundo donax.</title>
        <authorList>
            <person name="Barrero R.A."/>
            <person name="Guerrero F.D."/>
            <person name="Moolhuijzen P."/>
            <person name="Goolsby J.A."/>
            <person name="Tidwell J."/>
            <person name="Bellgard S.E."/>
            <person name="Bellgard M.I."/>
        </authorList>
    </citation>
    <scope>NUCLEOTIDE SEQUENCE</scope>
    <source>
        <tissue evidence="1">Shoot tissue taken approximately 20 cm above the soil surface</tissue>
    </source>
</reference>
<proteinExistence type="predicted"/>
<dbReference type="AlphaFoldDB" id="A0A0A9DHK1"/>
<accession>A0A0A9DHK1</accession>
<sequence length="71" mass="8623">MVVEKEKKQKHNQYGDKQLVNKILEHLQKQPKVTTIDKQFHHPFSQHQFCFRTGKWFYSCIPVSSWKLFDC</sequence>